<dbReference type="Gene3D" id="6.20.240.20">
    <property type="match status" value="1"/>
</dbReference>
<dbReference type="GO" id="GO:0005902">
    <property type="term" value="C:microvillus"/>
    <property type="evidence" value="ECO:0007669"/>
    <property type="project" value="TreeGrafter"/>
</dbReference>
<protein>
    <submittedName>
        <fullName evidence="10">Uncharacterized protein</fullName>
    </submittedName>
</protein>
<keyword evidence="5 7" id="KW-0505">Motor protein</keyword>
<dbReference type="CDD" id="cd23767">
    <property type="entry name" value="IQCD"/>
    <property type="match status" value="2"/>
</dbReference>
<dbReference type="EMBL" id="JAODUP010000041">
    <property type="protein sequence ID" value="KAK2166168.1"/>
    <property type="molecule type" value="Genomic_DNA"/>
</dbReference>
<feature type="domain" description="TH1" evidence="9">
    <location>
        <begin position="788"/>
        <end position="906"/>
    </location>
</feature>
<evidence type="ECO:0000259" key="9">
    <source>
        <dbReference type="PROSITE" id="PS51757"/>
    </source>
</evidence>
<dbReference type="Gene3D" id="1.20.58.530">
    <property type="match status" value="2"/>
</dbReference>
<dbReference type="InterPro" id="IPR010926">
    <property type="entry name" value="Myosin_TH1"/>
</dbReference>
<organism evidence="10 11">
    <name type="scientific">Paralvinella palmiformis</name>
    <dbReference type="NCBI Taxonomy" id="53620"/>
    <lineage>
        <taxon>Eukaryota</taxon>
        <taxon>Metazoa</taxon>
        <taxon>Spiralia</taxon>
        <taxon>Lophotrochozoa</taxon>
        <taxon>Annelida</taxon>
        <taxon>Polychaeta</taxon>
        <taxon>Sedentaria</taxon>
        <taxon>Canalipalpata</taxon>
        <taxon>Terebellida</taxon>
        <taxon>Terebelliformia</taxon>
        <taxon>Alvinellidae</taxon>
        <taxon>Paralvinella</taxon>
    </lineage>
</organism>
<dbReference type="AlphaFoldDB" id="A0AAD9K8W8"/>
<dbReference type="PANTHER" id="PTHR13140">
    <property type="entry name" value="MYOSIN"/>
    <property type="match status" value="1"/>
</dbReference>
<evidence type="ECO:0000313" key="10">
    <source>
        <dbReference type="EMBL" id="KAK2166168.1"/>
    </source>
</evidence>
<sequence>MIIDYSLMIIETGSGKSDSDKEEGEHFTSSLGMEAALHARDQVGVQDFVLLEEYKSVTAFVGNLKKRFVENLIYTYIGPVLISVNPYKALNIYNEKMIQTYRNVNLYELPPHIFAIADAAYRAMRSEYHDQCVLISGESGAGKTEASKKILHYIAAHSSHSSEVGRVKDRLLQSNPVLEAFGNAKTIRNDNSSRFGKYMDIQFDFKGAPVGGVILNYLLEKSRVVHQSPRERNFHIFYQLVRGANDDILQALQLDRDVEMYNYLNQGGSTVLDGIDDAADWRTVTDALTVCSFTEEEKQVSSPLSRDQSMYARDAFAKGVYERLFMWLVSKINTSLASRTSKKKMVLGLLDIYGFEIFELNSFEQFCINYCNEKLQQLFITLTLKSEQEEYLKEGIEDEECLRPGNATDGSFLEKLSVKLGGHPHFLSYTTANVQDKRHIARDEFRLLHYAGEVTYNVKGFLDKNNDTLFRDIKEAMSQSKNLILQACFPESELASKKRPDTAGTQFRTSLLQLMDILLSKQPSYIRCIKPNDDKKPHIFEEQIVRHQVKYLGLMENLRVRRAGFAYRREYELFLERYKSLCPQTWPRFNGPAKEGVHQLCQHLNYGEDDYKMGKTKIFIRLPKVLFATEDALQLRKHELAASIQARFRGYVQRKKFLAMKSAAIKIASVWRMYAAKQLLKKRRRAANIIRKFIKGFTLRGKPVCEENRIFIGYTRYNYLDRIKQNLPKSVLDKSWPKPPQILKEVADQLHELNTRNLLRKYMFNLTPEHKAELEEKVVAERLFKDKKESYPQSIAQPFSTSRLDSPQDTMFNSVFCTSTKSPSEEVKYASLVNKYDSRGYTRRGRVLIITSEAVYILNQKDFKLKLRIPFAELVGKGKEGLIEFSKGEKPGIVKSKNRHLTVVVA</sequence>
<dbReference type="GO" id="GO:0000146">
    <property type="term" value="F:microfilament motor activity"/>
    <property type="evidence" value="ECO:0007669"/>
    <property type="project" value="TreeGrafter"/>
</dbReference>
<dbReference type="Pfam" id="PF00063">
    <property type="entry name" value="Myosin_head"/>
    <property type="match status" value="2"/>
</dbReference>
<dbReference type="Proteomes" id="UP001208570">
    <property type="component" value="Unassembled WGS sequence"/>
</dbReference>
<comment type="caution">
    <text evidence="10">The sequence shown here is derived from an EMBL/GenBank/DDBJ whole genome shotgun (WGS) entry which is preliminary data.</text>
</comment>
<name>A0AAD9K8W8_9ANNE</name>
<dbReference type="InterPro" id="IPR036961">
    <property type="entry name" value="Kinesin_motor_dom_sf"/>
</dbReference>
<dbReference type="Gene3D" id="1.10.10.820">
    <property type="match status" value="1"/>
</dbReference>
<dbReference type="InterPro" id="IPR000048">
    <property type="entry name" value="IQ_motif_EF-hand-BS"/>
</dbReference>
<dbReference type="Pfam" id="PF00612">
    <property type="entry name" value="IQ"/>
    <property type="match status" value="2"/>
</dbReference>
<keyword evidence="11" id="KW-1185">Reference proteome</keyword>
<evidence type="ECO:0000256" key="4">
    <source>
        <dbReference type="ARBA" id="ARBA00023123"/>
    </source>
</evidence>
<evidence type="ECO:0000256" key="3">
    <source>
        <dbReference type="ARBA" id="ARBA00022840"/>
    </source>
</evidence>
<dbReference type="Gene3D" id="3.40.850.10">
    <property type="entry name" value="Kinesin motor domain"/>
    <property type="match status" value="3"/>
</dbReference>
<reference evidence="10" key="1">
    <citation type="journal article" date="2023" name="Mol. Biol. Evol.">
        <title>Third-Generation Sequencing Reveals the Adaptive Role of the Epigenome in Three Deep-Sea Polychaetes.</title>
        <authorList>
            <person name="Perez M."/>
            <person name="Aroh O."/>
            <person name="Sun Y."/>
            <person name="Lan Y."/>
            <person name="Juniper S.K."/>
            <person name="Young C.R."/>
            <person name="Angers B."/>
            <person name="Qian P.Y."/>
        </authorList>
    </citation>
    <scope>NUCLEOTIDE SEQUENCE</scope>
    <source>
        <strain evidence="10">P08H-3</strain>
    </source>
</reference>
<dbReference type="GO" id="GO:0007015">
    <property type="term" value="P:actin filament organization"/>
    <property type="evidence" value="ECO:0007669"/>
    <property type="project" value="TreeGrafter"/>
</dbReference>
<dbReference type="SUPFAM" id="SSF52540">
    <property type="entry name" value="P-loop containing nucleoside triphosphate hydrolases"/>
    <property type="match status" value="1"/>
</dbReference>
<dbReference type="Gene3D" id="1.20.120.720">
    <property type="entry name" value="Myosin VI head, motor domain, U50 subdomain"/>
    <property type="match status" value="2"/>
</dbReference>
<dbReference type="Pfam" id="PF06017">
    <property type="entry name" value="Myosin_TH1"/>
    <property type="match status" value="1"/>
</dbReference>
<dbReference type="SMART" id="SM00242">
    <property type="entry name" value="MYSc"/>
    <property type="match status" value="1"/>
</dbReference>
<dbReference type="PROSITE" id="PS51757">
    <property type="entry name" value="TH1"/>
    <property type="match status" value="1"/>
</dbReference>
<evidence type="ECO:0000259" key="8">
    <source>
        <dbReference type="PROSITE" id="PS51456"/>
    </source>
</evidence>
<evidence type="ECO:0000313" key="11">
    <source>
        <dbReference type="Proteomes" id="UP001208570"/>
    </source>
</evidence>
<feature type="domain" description="Myosin motor" evidence="8">
    <location>
        <begin position="44"/>
        <end position="634"/>
    </location>
</feature>
<dbReference type="GO" id="GO:0005737">
    <property type="term" value="C:cytoplasm"/>
    <property type="evidence" value="ECO:0007669"/>
    <property type="project" value="TreeGrafter"/>
</dbReference>
<evidence type="ECO:0000256" key="6">
    <source>
        <dbReference type="ARBA" id="ARBA00023203"/>
    </source>
</evidence>
<proteinExistence type="inferred from homology"/>
<keyword evidence="4 7" id="KW-0518">Myosin</keyword>
<dbReference type="InterPro" id="IPR001609">
    <property type="entry name" value="Myosin_head_motor_dom-like"/>
</dbReference>
<dbReference type="FunFam" id="3.40.850.10:FF:000101">
    <property type="entry name" value="Slow myosin heavy chain 2"/>
    <property type="match status" value="1"/>
</dbReference>
<dbReference type="GO" id="GO:0005886">
    <property type="term" value="C:plasma membrane"/>
    <property type="evidence" value="ECO:0007669"/>
    <property type="project" value="TreeGrafter"/>
</dbReference>
<keyword evidence="6 7" id="KW-0009">Actin-binding</keyword>
<dbReference type="PROSITE" id="PS50096">
    <property type="entry name" value="IQ"/>
    <property type="match status" value="2"/>
</dbReference>
<dbReference type="InterPro" id="IPR027417">
    <property type="entry name" value="P-loop_NTPase"/>
</dbReference>
<evidence type="ECO:0000256" key="7">
    <source>
        <dbReference type="PROSITE-ProRule" id="PRU00782"/>
    </source>
</evidence>
<dbReference type="GO" id="GO:0030048">
    <property type="term" value="P:actin filament-based movement"/>
    <property type="evidence" value="ECO:0007669"/>
    <property type="project" value="TreeGrafter"/>
</dbReference>
<feature type="binding site" evidence="7">
    <location>
        <begin position="137"/>
        <end position="144"/>
    </location>
    <ligand>
        <name>ATP</name>
        <dbReference type="ChEBI" id="CHEBI:30616"/>
    </ligand>
</feature>
<dbReference type="GO" id="GO:0005524">
    <property type="term" value="F:ATP binding"/>
    <property type="evidence" value="ECO:0007669"/>
    <property type="project" value="UniProtKB-UniRule"/>
</dbReference>
<dbReference type="GO" id="GO:0051015">
    <property type="term" value="F:actin filament binding"/>
    <property type="evidence" value="ECO:0007669"/>
    <property type="project" value="TreeGrafter"/>
</dbReference>
<evidence type="ECO:0000256" key="2">
    <source>
        <dbReference type="ARBA" id="ARBA00022741"/>
    </source>
</evidence>
<evidence type="ECO:0000256" key="1">
    <source>
        <dbReference type="ARBA" id="ARBA00008314"/>
    </source>
</evidence>
<dbReference type="FunFam" id="1.10.10.820:FF:000001">
    <property type="entry name" value="Myosin heavy chain"/>
    <property type="match status" value="1"/>
</dbReference>
<keyword evidence="2 7" id="KW-0547">Nucleotide-binding</keyword>
<comment type="similarity">
    <text evidence="1 7">Belongs to the TRAFAC class myosin-kinesin ATPase superfamily. Myosin family.</text>
</comment>
<dbReference type="Gene3D" id="1.20.5.190">
    <property type="match status" value="1"/>
</dbReference>
<keyword evidence="3 7" id="KW-0067">ATP-binding</keyword>
<dbReference type="PROSITE" id="PS51456">
    <property type="entry name" value="MYOSIN_MOTOR"/>
    <property type="match status" value="1"/>
</dbReference>
<feature type="region of interest" description="Actin-binding" evidence="7">
    <location>
        <begin position="511"/>
        <end position="533"/>
    </location>
</feature>
<dbReference type="PANTHER" id="PTHR13140:SF679">
    <property type="entry name" value="UNCONVENTIONAL MYOSIN IC"/>
    <property type="match status" value="1"/>
</dbReference>
<gene>
    <name evidence="10" type="ORF">LSH36_41g12014</name>
</gene>
<dbReference type="GO" id="GO:0016459">
    <property type="term" value="C:myosin complex"/>
    <property type="evidence" value="ECO:0007669"/>
    <property type="project" value="UniProtKB-KW"/>
</dbReference>
<dbReference type="GO" id="GO:0006897">
    <property type="term" value="P:endocytosis"/>
    <property type="evidence" value="ECO:0007669"/>
    <property type="project" value="TreeGrafter"/>
</dbReference>
<dbReference type="SMART" id="SM00015">
    <property type="entry name" value="IQ"/>
    <property type="match status" value="2"/>
</dbReference>
<accession>A0AAD9K8W8</accession>
<dbReference type="PRINTS" id="PR00193">
    <property type="entry name" value="MYOSINHEAVY"/>
</dbReference>
<evidence type="ECO:0000256" key="5">
    <source>
        <dbReference type="ARBA" id="ARBA00023175"/>
    </source>
</evidence>